<proteinExistence type="predicted"/>
<reference evidence="1 2" key="3">
    <citation type="journal article" date="2013" name="Rice">
        <title>Improvement of the Oryza sativa Nipponbare reference genome using next generation sequence and optical map data.</title>
        <authorList>
            <person name="Kawahara Y."/>
            <person name="de la Bastide M."/>
            <person name="Hamilton J.P."/>
            <person name="Kanamori H."/>
            <person name="McCombie W.R."/>
            <person name="Ouyang S."/>
            <person name="Schwartz D.C."/>
            <person name="Tanaka T."/>
            <person name="Wu J."/>
            <person name="Zhou S."/>
            <person name="Childs K.L."/>
            <person name="Davidson R.M."/>
            <person name="Lin H."/>
            <person name="Quesada-Ocampo L."/>
            <person name="Vaillancourt B."/>
            <person name="Sakai H."/>
            <person name="Lee S.S."/>
            <person name="Kim J."/>
            <person name="Numa H."/>
            <person name="Itoh T."/>
            <person name="Buell C.R."/>
            <person name="Matsumoto T."/>
        </authorList>
    </citation>
    <scope>NUCLEOTIDE SEQUENCE [LARGE SCALE GENOMIC DNA]</scope>
    <source>
        <strain evidence="2">cv. Nipponbare</strain>
    </source>
</reference>
<dbReference type="AlphaFoldDB" id="A0A0P0WVG8"/>
<dbReference type="PaxDb" id="39947-A0A0P0WVG8"/>
<dbReference type="Gramene" id="Os06t0276750-00">
    <property type="protein sequence ID" value="Os06t0276750-00"/>
    <property type="gene ID" value="Os06g0276750"/>
</dbReference>
<keyword evidence="2" id="KW-1185">Reference proteome</keyword>
<gene>
    <name evidence="1" type="ordered locus">Os06g0276750</name>
    <name evidence="1" type="ORF">OSNPB_060276750</name>
</gene>
<dbReference type="InParanoid" id="A0A0P0WVG8"/>
<evidence type="ECO:0000313" key="2">
    <source>
        <dbReference type="Proteomes" id="UP000059680"/>
    </source>
</evidence>
<sequence>MELFPLSWSSINFGRQPMPQREHMLVKDKMICSSSGAAPFSKIMSVMLTPSTRKYFRCWNSSTLNVSVLSVYALCWNLTQHKLGSTAMTIRSFCFSSVPLKVTLASSLLPLANNGRSRTLCVSPLMLRLSRSLGGCTKRPNISGSSNCLLGEMPSLLVSYTVMERDWRHSFKSLIARSNLSRGHAHVMTMPLVNMTSKKTPQL</sequence>
<dbReference type="Proteomes" id="UP000059680">
    <property type="component" value="Chromosome 6"/>
</dbReference>
<reference evidence="2" key="1">
    <citation type="journal article" date="2005" name="Nature">
        <title>The map-based sequence of the rice genome.</title>
        <authorList>
            <consortium name="International rice genome sequencing project (IRGSP)"/>
            <person name="Matsumoto T."/>
            <person name="Wu J."/>
            <person name="Kanamori H."/>
            <person name="Katayose Y."/>
            <person name="Fujisawa M."/>
            <person name="Namiki N."/>
            <person name="Mizuno H."/>
            <person name="Yamamoto K."/>
            <person name="Antonio B.A."/>
            <person name="Baba T."/>
            <person name="Sakata K."/>
            <person name="Nagamura Y."/>
            <person name="Aoki H."/>
            <person name="Arikawa K."/>
            <person name="Arita K."/>
            <person name="Bito T."/>
            <person name="Chiden Y."/>
            <person name="Fujitsuka N."/>
            <person name="Fukunaka R."/>
            <person name="Hamada M."/>
            <person name="Harada C."/>
            <person name="Hayashi A."/>
            <person name="Hijishita S."/>
            <person name="Honda M."/>
            <person name="Hosokawa S."/>
            <person name="Ichikawa Y."/>
            <person name="Idonuma A."/>
            <person name="Iijima M."/>
            <person name="Ikeda M."/>
            <person name="Ikeno M."/>
            <person name="Ito K."/>
            <person name="Ito S."/>
            <person name="Ito T."/>
            <person name="Ito Y."/>
            <person name="Ito Y."/>
            <person name="Iwabuchi A."/>
            <person name="Kamiya K."/>
            <person name="Karasawa W."/>
            <person name="Kurita K."/>
            <person name="Katagiri S."/>
            <person name="Kikuta A."/>
            <person name="Kobayashi H."/>
            <person name="Kobayashi N."/>
            <person name="Machita K."/>
            <person name="Maehara T."/>
            <person name="Masukawa M."/>
            <person name="Mizubayashi T."/>
            <person name="Mukai Y."/>
            <person name="Nagasaki H."/>
            <person name="Nagata Y."/>
            <person name="Naito S."/>
            <person name="Nakashima M."/>
            <person name="Nakama Y."/>
            <person name="Nakamichi Y."/>
            <person name="Nakamura M."/>
            <person name="Meguro A."/>
            <person name="Negishi M."/>
            <person name="Ohta I."/>
            <person name="Ohta T."/>
            <person name="Okamoto M."/>
            <person name="Ono N."/>
            <person name="Saji S."/>
            <person name="Sakaguchi M."/>
            <person name="Sakai K."/>
            <person name="Shibata M."/>
            <person name="Shimokawa T."/>
            <person name="Song J."/>
            <person name="Takazaki Y."/>
            <person name="Terasawa K."/>
            <person name="Tsugane M."/>
            <person name="Tsuji K."/>
            <person name="Ueda S."/>
            <person name="Waki K."/>
            <person name="Yamagata H."/>
            <person name="Yamamoto M."/>
            <person name="Yamamoto S."/>
            <person name="Yamane H."/>
            <person name="Yoshiki S."/>
            <person name="Yoshihara R."/>
            <person name="Yukawa K."/>
            <person name="Zhong H."/>
            <person name="Yano M."/>
            <person name="Yuan Q."/>
            <person name="Ouyang S."/>
            <person name="Liu J."/>
            <person name="Jones K.M."/>
            <person name="Gansberger K."/>
            <person name="Moffat K."/>
            <person name="Hill J."/>
            <person name="Bera J."/>
            <person name="Fadrosh D."/>
            <person name="Jin S."/>
            <person name="Johri S."/>
            <person name="Kim M."/>
            <person name="Overton L."/>
            <person name="Reardon M."/>
            <person name="Tsitrin T."/>
            <person name="Vuong H."/>
            <person name="Weaver B."/>
            <person name="Ciecko A."/>
            <person name="Tallon L."/>
            <person name="Jackson J."/>
            <person name="Pai G."/>
            <person name="Aken S.V."/>
            <person name="Utterback T."/>
            <person name="Reidmuller S."/>
            <person name="Feldblyum T."/>
            <person name="Hsiao J."/>
            <person name="Zismann V."/>
            <person name="Iobst S."/>
            <person name="de Vazeille A.R."/>
            <person name="Buell C.R."/>
            <person name="Ying K."/>
            <person name="Li Y."/>
            <person name="Lu T."/>
            <person name="Huang Y."/>
            <person name="Zhao Q."/>
            <person name="Feng Q."/>
            <person name="Zhang L."/>
            <person name="Zhu J."/>
            <person name="Weng Q."/>
            <person name="Mu J."/>
            <person name="Lu Y."/>
            <person name="Fan D."/>
            <person name="Liu Y."/>
            <person name="Guan J."/>
            <person name="Zhang Y."/>
            <person name="Yu S."/>
            <person name="Liu X."/>
            <person name="Zhang Y."/>
            <person name="Hong G."/>
            <person name="Han B."/>
            <person name="Choisne N."/>
            <person name="Demange N."/>
            <person name="Orjeda G."/>
            <person name="Samain S."/>
            <person name="Cattolico L."/>
            <person name="Pelletier E."/>
            <person name="Couloux A."/>
            <person name="Segurens B."/>
            <person name="Wincker P."/>
            <person name="D'Hont A."/>
            <person name="Scarpelli C."/>
            <person name="Weissenbach J."/>
            <person name="Salanoubat M."/>
            <person name="Quetier F."/>
            <person name="Yu Y."/>
            <person name="Kim H.R."/>
            <person name="Rambo T."/>
            <person name="Currie J."/>
            <person name="Collura K."/>
            <person name="Luo M."/>
            <person name="Yang T."/>
            <person name="Ammiraju J.S.S."/>
            <person name="Engler F."/>
            <person name="Soderlund C."/>
            <person name="Wing R.A."/>
            <person name="Palmer L.E."/>
            <person name="de la Bastide M."/>
            <person name="Spiegel L."/>
            <person name="Nascimento L."/>
            <person name="Zutavern T."/>
            <person name="O'Shaughnessy A."/>
            <person name="Dike S."/>
            <person name="Dedhia N."/>
            <person name="Preston R."/>
            <person name="Balija V."/>
            <person name="McCombie W.R."/>
            <person name="Chow T."/>
            <person name="Chen H."/>
            <person name="Chung M."/>
            <person name="Chen C."/>
            <person name="Shaw J."/>
            <person name="Wu H."/>
            <person name="Hsiao K."/>
            <person name="Chao Y."/>
            <person name="Chu M."/>
            <person name="Cheng C."/>
            <person name="Hour A."/>
            <person name="Lee P."/>
            <person name="Lin S."/>
            <person name="Lin Y."/>
            <person name="Liou J."/>
            <person name="Liu S."/>
            <person name="Hsing Y."/>
            <person name="Raghuvanshi S."/>
            <person name="Mohanty A."/>
            <person name="Bharti A.K."/>
            <person name="Gaur A."/>
            <person name="Gupta V."/>
            <person name="Kumar D."/>
            <person name="Ravi V."/>
            <person name="Vij S."/>
            <person name="Kapur A."/>
            <person name="Khurana P."/>
            <person name="Khurana P."/>
            <person name="Khurana J.P."/>
            <person name="Tyagi A.K."/>
            <person name="Gaikwad K."/>
            <person name="Singh A."/>
            <person name="Dalal V."/>
            <person name="Srivastava S."/>
            <person name="Dixit A."/>
            <person name="Pal A.K."/>
            <person name="Ghazi I.A."/>
            <person name="Yadav M."/>
            <person name="Pandit A."/>
            <person name="Bhargava A."/>
            <person name="Sureshbabu K."/>
            <person name="Batra K."/>
            <person name="Sharma T.R."/>
            <person name="Mohapatra T."/>
            <person name="Singh N.K."/>
            <person name="Messing J."/>
            <person name="Nelson A.B."/>
            <person name="Fuks G."/>
            <person name="Kavchok S."/>
            <person name="Keizer G."/>
            <person name="Linton E."/>
            <person name="Llaca V."/>
            <person name="Song R."/>
            <person name="Tanyolac B."/>
            <person name="Young S."/>
            <person name="Ho-Il K."/>
            <person name="Hahn J.H."/>
            <person name="Sangsakoo G."/>
            <person name="Vanavichit A."/>
            <person name="de Mattos Luiz.A.T."/>
            <person name="Zimmer P.D."/>
            <person name="Malone G."/>
            <person name="Dellagostin O."/>
            <person name="de Oliveira A.C."/>
            <person name="Bevan M."/>
            <person name="Bancroft I."/>
            <person name="Minx P."/>
            <person name="Cordum H."/>
            <person name="Wilson R."/>
            <person name="Cheng Z."/>
            <person name="Jin W."/>
            <person name="Jiang J."/>
            <person name="Leong S.A."/>
            <person name="Iwama H."/>
            <person name="Gojobori T."/>
            <person name="Itoh T."/>
            <person name="Niimura Y."/>
            <person name="Fujii Y."/>
            <person name="Habara T."/>
            <person name="Sakai H."/>
            <person name="Sato Y."/>
            <person name="Wilson G."/>
            <person name="Kumar K."/>
            <person name="McCouch S."/>
            <person name="Juretic N."/>
            <person name="Hoen D."/>
            <person name="Wright S."/>
            <person name="Bruskiewich R."/>
            <person name="Bureau T."/>
            <person name="Miyao A."/>
            <person name="Hirochika H."/>
            <person name="Nishikawa T."/>
            <person name="Kadowaki K."/>
            <person name="Sugiura M."/>
            <person name="Burr B."/>
            <person name="Sasaki T."/>
        </authorList>
    </citation>
    <scope>NUCLEOTIDE SEQUENCE [LARGE SCALE GENOMIC DNA]</scope>
    <source>
        <strain evidence="2">cv. Nipponbare</strain>
    </source>
</reference>
<organism evidence="1 2">
    <name type="scientific">Oryza sativa subsp. japonica</name>
    <name type="common">Rice</name>
    <dbReference type="NCBI Taxonomy" id="39947"/>
    <lineage>
        <taxon>Eukaryota</taxon>
        <taxon>Viridiplantae</taxon>
        <taxon>Streptophyta</taxon>
        <taxon>Embryophyta</taxon>
        <taxon>Tracheophyta</taxon>
        <taxon>Spermatophyta</taxon>
        <taxon>Magnoliopsida</taxon>
        <taxon>Liliopsida</taxon>
        <taxon>Poales</taxon>
        <taxon>Poaceae</taxon>
        <taxon>BOP clade</taxon>
        <taxon>Oryzoideae</taxon>
        <taxon>Oryzeae</taxon>
        <taxon>Oryzinae</taxon>
        <taxon>Oryza</taxon>
        <taxon>Oryza sativa</taxon>
    </lineage>
</organism>
<dbReference type="EMBL" id="AP014962">
    <property type="protein sequence ID" value="BAS97235.1"/>
    <property type="molecule type" value="Genomic_DNA"/>
</dbReference>
<evidence type="ECO:0000313" key="1">
    <source>
        <dbReference type="EMBL" id="BAS97235.1"/>
    </source>
</evidence>
<protein>
    <submittedName>
        <fullName evidence="1">Os06g0276750 protein</fullName>
    </submittedName>
</protein>
<accession>A0A0P0WVG8</accession>
<name>A0A0P0WVG8_ORYSJ</name>
<dbReference type="eggNOG" id="ENOG502R4VV">
    <property type="taxonomic scope" value="Eukaryota"/>
</dbReference>
<reference evidence="1 2" key="2">
    <citation type="journal article" date="2013" name="Plant Cell Physiol.">
        <title>Rice Annotation Project Database (RAP-DB): an integrative and interactive database for rice genomics.</title>
        <authorList>
            <person name="Sakai H."/>
            <person name="Lee S.S."/>
            <person name="Tanaka T."/>
            <person name="Numa H."/>
            <person name="Kim J."/>
            <person name="Kawahara Y."/>
            <person name="Wakimoto H."/>
            <person name="Yang C.C."/>
            <person name="Iwamoto M."/>
            <person name="Abe T."/>
            <person name="Yamada Y."/>
            <person name="Muto A."/>
            <person name="Inokuchi H."/>
            <person name="Ikemura T."/>
            <person name="Matsumoto T."/>
            <person name="Sasaki T."/>
            <person name="Itoh T."/>
        </authorList>
    </citation>
    <scope>NUCLEOTIDE SEQUENCE [LARGE SCALE GENOMIC DNA]</scope>
    <source>
        <strain evidence="2">cv. Nipponbare</strain>
    </source>
</reference>